<evidence type="ECO:0000313" key="4">
    <source>
        <dbReference type="EMBL" id="TCO64512.1"/>
    </source>
</evidence>
<keyword evidence="2" id="KW-0012">Acyltransferase</keyword>
<protein>
    <submittedName>
        <fullName evidence="4">Acetyltransferase (GNAT) family protein</fullName>
    </submittedName>
</protein>
<proteinExistence type="predicted"/>
<dbReference type="GO" id="GO:0016747">
    <property type="term" value="F:acyltransferase activity, transferring groups other than amino-acyl groups"/>
    <property type="evidence" value="ECO:0007669"/>
    <property type="project" value="InterPro"/>
</dbReference>
<reference evidence="4 5" key="1">
    <citation type="submission" date="2019-03" db="EMBL/GenBank/DDBJ databases">
        <title>Genomic Encyclopedia of Type Strains, Phase IV (KMG-IV): sequencing the most valuable type-strain genomes for metagenomic binning, comparative biology and taxonomic classification.</title>
        <authorList>
            <person name="Goeker M."/>
        </authorList>
    </citation>
    <scope>NUCLEOTIDE SEQUENCE [LARGE SCALE GENOMIC DNA]</scope>
    <source>
        <strain evidence="4 5">DSM 45934</strain>
    </source>
</reference>
<organism evidence="4 5">
    <name type="scientific">Actinocrispum wychmicini</name>
    <dbReference type="NCBI Taxonomy" id="1213861"/>
    <lineage>
        <taxon>Bacteria</taxon>
        <taxon>Bacillati</taxon>
        <taxon>Actinomycetota</taxon>
        <taxon>Actinomycetes</taxon>
        <taxon>Pseudonocardiales</taxon>
        <taxon>Pseudonocardiaceae</taxon>
        <taxon>Actinocrispum</taxon>
    </lineage>
</organism>
<dbReference type="InterPro" id="IPR050832">
    <property type="entry name" value="Bact_Acetyltransf"/>
</dbReference>
<evidence type="ECO:0000256" key="2">
    <source>
        <dbReference type="ARBA" id="ARBA00023315"/>
    </source>
</evidence>
<dbReference type="Gene3D" id="3.40.630.30">
    <property type="match status" value="1"/>
</dbReference>
<dbReference type="InterPro" id="IPR000182">
    <property type="entry name" value="GNAT_dom"/>
</dbReference>
<name>A0A4R2JZ07_9PSEU</name>
<dbReference type="Proteomes" id="UP000295680">
    <property type="component" value="Unassembled WGS sequence"/>
</dbReference>
<gene>
    <name evidence="4" type="ORF">EV192_101288</name>
</gene>
<dbReference type="EMBL" id="SLWS01000001">
    <property type="protein sequence ID" value="TCO64512.1"/>
    <property type="molecule type" value="Genomic_DNA"/>
</dbReference>
<dbReference type="SUPFAM" id="SSF55729">
    <property type="entry name" value="Acyl-CoA N-acyltransferases (Nat)"/>
    <property type="match status" value="1"/>
</dbReference>
<dbReference type="Pfam" id="PF00583">
    <property type="entry name" value="Acetyltransf_1"/>
    <property type="match status" value="1"/>
</dbReference>
<evidence type="ECO:0000256" key="1">
    <source>
        <dbReference type="ARBA" id="ARBA00022679"/>
    </source>
</evidence>
<keyword evidence="5" id="KW-1185">Reference proteome</keyword>
<dbReference type="AlphaFoldDB" id="A0A4R2JZ07"/>
<feature type="domain" description="N-acetyltransferase" evidence="3">
    <location>
        <begin position="1"/>
        <end position="137"/>
    </location>
</feature>
<dbReference type="OrthoDB" id="8018325at2"/>
<dbReference type="PANTHER" id="PTHR43877">
    <property type="entry name" value="AMINOALKYLPHOSPHONATE N-ACETYLTRANSFERASE-RELATED-RELATED"/>
    <property type="match status" value="1"/>
</dbReference>
<accession>A0A4R2JZ07</accession>
<dbReference type="CDD" id="cd04301">
    <property type="entry name" value="NAT_SF"/>
    <property type="match status" value="1"/>
</dbReference>
<comment type="caution">
    <text evidence="4">The sequence shown here is derived from an EMBL/GenBank/DDBJ whole genome shotgun (WGS) entry which is preliminary data.</text>
</comment>
<keyword evidence="1 4" id="KW-0808">Transferase</keyword>
<sequence length="156" mass="16829">MRPTGPADQATVAQLVTESWGAPTVVVGHGRVLEPGRLPGLIAEQDGEVVGLLTYSVEGTTAELVTFNSFQDGQGIGTALLNAMVERVRTEGCARIILMTTNDNTDAIRYYQRRGFRMRELRVGAVATARASKPEIPLLGNHGIPITDELELELTL</sequence>
<evidence type="ECO:0000313" key="5">
    <source>
        <dbReference type="Proteomes" id="UP000295680"/>
    </source>
</evidence>
<dbReference type="PROSITE" id="PS51186">
    <property type="entry name" value="GNAT"/>
    <property type="match status" value="1"/>
</dbReference>
<evidence type="ECO:0000259" key="3">
    <source>
        <dbReference type="PROSITE" id="PS51186"/>
    </source>
</evidence>
<dbReference type="InterPro" id="IPR016181">
    <property type="entry name" value="Acyl_CoA_acyltransferase"/>
</dbReference>